<dbReference type="PANTHER" id="PTHR34390">
    <property type="entry name" value="UPF0442 PROTEIN YJJB-RELATED"/>
    <property type="match status" value="1"/>
</dbReference>
<keyword evidence="4 7" id="KW-1133">Transmembrane helix</keyword>
<feature type="transmembrane region" description="Helical" evidence="7">
    <location>
        <begin position="153"/>
        <end position="174"/>
    </location>
</feature>
<dbReference type="Pfam" id="PF06738">
    <property type="entry name" value="ThrE"/>
    <property type="match status" value="1"/>
</dbReference>
<evidence type="ECO:0000256" key="3">
    <source>
        <dbReference type="ARBA" id="ARBA00022692"/>
    </source>
</evidence>
<dbReference type="GO" id="GO:0015744">
    <property type="term" value="P:succinate transport"/>
    <property type="evidence" value="ECO:0007669"/>
    <property type="project" value="TreeGrafter"/>
</dbReference>
<keyword evidence="10" id="KW-1185">Reference proteome</keyword>
<dbReference type="InterPro" id="IPR050539">
    <property type="entry name" value="ThrE_Dicarb/AminoAcid_Exp"/>
</dbReference>
<accession>A0A178INA8</accession>
<dbReference type="PANTHER" id="PTHR34390:SF2">
    <property type="entry name" value="SUCCINATE TRANSPORTER SUBUNIT YJJP-RELATED"/>
    <property type="match status" value="1"/>
</dbReference>
<comment type="similarity">
    <text evidence="6">Belongs to the ThrE exporter (TC 2.A.79) family.</text>
</comment>
<dbReference type="GO" id="GO:0022857">
    <property type="term" value="F:transmembrane transporter activity"/>
    <property type="evidence" value="ECO:0007669"/>
    <property type="project" value="InterPro"/>
</dbReference>
<reference evidence="9 10" key="1">
    <citation type="submission" date="2016-01" db="EMBL/GenBank/DDBJ databases">
        <title>High potential of lignocellulose degradation of a new Verrucomicrobia species.</title>
        <authorList>
            <person name="Wang Y."/>
            <person name="Shi Y."/>
            <person name="Qiu Z."/>
            <person name="Liu S."/>
            <person name="Yang H."/>
        </authorList>
    </citation>
    <scope>NUCLEOTIDE SEQUENCE [LARGE SCALE GENOMIC DNA]</scope>
    <source>
        <strain evidence="9 10">TSB47</strain>
    </source>
</reference>
<evidence type="ECO:0000256" key="1">
    <source>
        <dbReference type="ARBA" id="ARBA00004651"/>
    </source>
</evidence>
<dbReference type="GO" id="GO:0005886">
    <property type="term" value="C:plasma membrane"/>
    <property type="evidence" value="ECO:0007669"/>
    <property type="project" value="UniProtKB-SubCell"/>
</dbReference>
<keyword evidence="5 7" id="KW-0472">Membrane</keyword>
<protein>
    <recommendedName>
        <fullName evidence="8">Threonine/serine exporter-like N-terminal domain-containing protein</fullName>
    </recommendedName>
</protein>
<feature type="domain" description="Threonine/serine exporter-like N-terminal" evidence="8">
    <location>
        <begin position="3"/>
        <end position="234"/>
    </location>
</feature>
<dbReference type="RefSeq" id="WP_068769840.1">
    <property type="nucleotide sequence ID" value="NZ_CP109796.1"/>
</dbReference>
<name>A0A178INA8_9BACT</name>
<feature type="transmembrane region" description="Helical" evidence="7">
    <location>
        <begin position="215"/>
        <end position="237"/>
    </location>
</feature>
<evidence type="ECO:0000256" key="4">
    <source>
        <dbReference type="ARBA" id="ARBA00022989"/>
    </source>
</evidence>
<evidence type="ECO:0000313" key="10">
    <source>
        <dbReference type="Proteomes" id="UP000078486"/>
    </source>
</evidence>
<evidence type="ECO:0000259" key="8">
    <source>
        <dbReference type="Pfam" id="PF06738"/>
    </source>
</evidence>
<evidence type="ECO:0000256" key="7">
    <source>
        <dbReference type="SAM" id="Phobius"/>
    </source>
</evidence>
<proteinExistence type="inferred from homology"/>
<comment type="caution">
    <text evidence="9">The sequence shown here is derived from an EMBL/GenBank/DDBJ whole genome shotgun (WGS) entry which is preliminary data.</text>
</comment>
<feature type="transmembrane region" description="Helical" evidence="7">
    <location>
        <begin position="180"/>
        <end position="203"/>
    </location>
</feature>
<dbReference type="Proteomes" id="UP000078486">
    <property type="component" value="Unassembled WGS sequence"/>
</dbReference>
<dbReference type="InterPro" id="IPR010619">
    <property type="entry name" value="ThrE-like_N"/>
</dbReference>
<keyword evidence="2" id="KW-1003">Cell membrane</keyword>
<dbReference type="EMBL" id="LRRQ01000053">
    <property type="protein sequence ID" value="OAM90679.1"/>
    <property type="molecule type" value="Genomic_DNA"/>
</dbReference>
<evidence type="ECO:0000256" key="6">
    <source>
        <dbReference type="ARBA" id="ARBA00034125"/>
    </source>
</evidence>
<organism evidence="9 10">
    <name type="scientific">Termitidicoccus mucosus</name>
    <dbReference type="NCBI Taxonomy" id="1184151"/>
    <lineage>
        <taxon>Bacteria</taxon>
        <taxon>Pseudomonadati</taxon>
        <taxon>Verrucomicrobiota</taxon>
        <taxon>Opitutia</taxon>
        <taxon>Opitutales</taxon>
        <taxon>Opitutaceae</taxon>
        <taxon>Termitidicoccus</taxon>
    </lineage>
</organism>
<dbReference type="STRING" id="1184151.AW736_06805"/>
<keyword evidence="3 7" id="KW-0812">Transmembrane</keyword>
<evidence type="ECO:0000256" key="5">
    <source>
        <dbReference type="ARBA" id="ARBA00023136"/>
    </source>
</evidence>
<sequence length="242" mass="25616">MTGITLLQHSAESALVESLTRRLGLALGVDRVEVALMANAITVTTIVDGECITTVRRNEDRGVNMHMVMEVQRAALAVEAGRMNADQYQRAIEGIAPLKYARWATVVAIGLSCACFARLAGADWAGCGLAFAASALAMVTRHVFTHYHFSPMIGFLAAGFVATSITAQGFIYQLGNTPKLAMAASVLLLVPGFPLINGVSDIVKGYANTGISRLVIALLLSGMSCIGIMLGMLVWGARGWLS</sequence>
<feature type="transmembrane region" description="Helical" evidence="7">
    <location>
        <begin position="100"/>
        <end position="119"/>
    </location>
</feature>
<gene>
    <name evidence="9" type="ORF">AW736_06805</name>
</gene>
<comment type="subcellular location">
    <subcellularLocation>
        <location evidence="1">Cell membrane</location>
        <topology evidence="1">Multi-pass membrane protein</topology>
    </subcellularLocation>
</comment>
<evidence type="ECO:0000256" key="2">
    <source>
        <dbReference type="ARBA" id="ARBA00022475"/>
    </source>
</evidence>
<dbReference type="AlphaFoldDB" id="A0A178INA8"/>
<evidence type="ECO:0000313" key="9">
    <source>
        <dbReference type="EMBL" id="OAM90679.1"/>
    </source>
</evidence>